<gene>
    <name evidence="1" type="ORF">C1SCF055_LOCUS10669</name>
</gene>
<dbReference type="AlphaFoldDB" id="A0A9P1FQQ6"/>
<name>A0A9P1FQQ6_9DINO</name>
<dbReference type="Proteomes" id="UP001152797">
    <property type="component" value="Unassembled WGS sequence"/>
</dbReference>
<reference evidence="1" key="1">
    <citation type="submission" date="2022-10" db="EMBL/GenBank/DDBJ databases">
        <authorList>
            <person name="Chen Y."/>
            <person name="Dougan E. K."/>
            <person name="Chan C."/>
            <person name="Rhodes N."/>
            <person name="Thang M."/>
        </authorList>
    </citation>
    <scope>NUCLEOTIDE SEQUENCE</scope>
</reference>
<sequence length="491" mass="53953">MTDWHTTCCQALRQGRSQAVLFRDGTAGDFAFEILKVLRDICAQDPEAQCLLLCAKSELRNPMVAEKVRLEDPALDEALQRVHIKYISDAPVSQLLALQALPFRPKVVATSGAAAQEKKLCLAASLLLDACHQLTRCTSEPCAALFYESSANIRSAESFLGAIFPETFAVHLTDSRFHVDPGAMKDLLVGIFDGKIPPELLKPSIGNIQPSFVDYDESGHVLAKGFDNDRAIQDYEEALQDMMENGGFANPAVGQICAGLITLYDAKAGITKDAQYYDRAVECFGSLVEGGDLRAISPHQMSDSHQDVSSLVRAIERLSIAIEGSNSARREQGSWEVISPRAGPANPSISDLHQRQDRVDFGDYESFAELLPPCPERLQGLCSRLSGGNYSSEYRAKRAWEAGYWASLCQRKRIRVPRASLPFDLRPAVYIIIQAPGLQSPTRVARASDLARITKRFTEDVICHGFASLAEAEVYCASYGIPLPCPHQFQP</sequence>
<evidence type="ECO:0000313" key="1">
    <source>
        <dbReference type="EMBL" id="CAI3983017.1"/>
    </source>
</evidence>
<comment type="caution">
    <text evidence="1">The sequence shown here is derived from an EMBL/GenBank/DDBJ whole genome shotgun (WGS) entry which is preliminary data.</text>
</comment>
<reference evidence="2 3" key="2">
    <citation type="submission" date="2024-05" db="EMBL/GenBank/DDBJ databases">
        <authorList>
            <person name="Chen Y."/>
            <person name="Shah S."/>
            <person name="Dougan E. K."/>
            <person name="Thang M."/>
            <person name="Chan C."/>
        </authorList>
    </citation>
    <scope>NUCLEOTIDE SEQUENCE [LARGE SCALE GENOMIC DNA]</scope>
</reference>
<evidence type="ECO:0000313" key="3">
    <source>
        <dbReference type="Proteomes" id="UP001152797"/>
    </source>
</evidence>
<dbReference type="EMBL" id="CAMXCT020000768">
    <property type="protein sequence ID" value="CAL1136392.1"/>
    <property type="molecule type" value="Genomic_DNA"/>
</dbReference>
<proteinExistence type="predicted"/>
<organism evidence="1">
    <name type="scientific">Cladocopium goreaui</name>
    <dbReference type="NCBI Taxonomy" id="2562237"/>
    <lineage>
        <taxon>Eukaryota</taxon>
        <taxon>Sar</taxon>
        <taxon>Alveolata</taxon>
        <taxon>Dinophyceae</taxon>
        <taxon>Suessiales</taxon>
        <taxon>Symbiodiniaceae</taxon>
        <taxon>Cladocopium</taxon>
    </lineage>
</organism>
<dbReference type="EMBL" id="CAMXCT030000768">
    <property type="protein sequence ID" value="CAL4770329.1"/>
    <property type="molecule type" value="Genomic_DNA"/>
</dbReference>
<evidence type="ECO:0000313" key="2">
    <source>
        <dbReference type="EMBL" id="CAL4770329.1"/>
    </source>
</evidence>
<protein>
    <submittedName>
        <fullName evidence="1">Uncharacterized protein</fullName>
    </submittedName>
</protein>
<dbReference type="OrthoDB" id="425896at2759"/>
<keyword evidence="3" id="KW-1185">Reference proteome</keyword>
<dbReference type="EMBL" id="CAMXCT010000768">
    <property type="protein sequence ID" value="CAI3983017.1"/>
    <property type="molecule type" value="Genomic_DNA"/>
</dbReference>
<accession>A0A9P1FQQ6</accession>